<proteinExistence type="predicted"/>
<accession>A0ABQ1YRW3</accession>
<keyword evidence="1" id="KW-0472">Membrane</keyword>
<keyword evidence="4" id="KW-1185">Reference proteome</keyword>
<protein>
    <recommendedName>
        <fullName evidence="2">DUF4367 domain-containing protein</fullName>
    </recommendedName>
</protein>
<evidence type="ECO:0000256" key="1">
    <source>
        <dbReference type="SAM" id="Phobius"/>
    </source>
</evidence>
<reference evidence="4" key="1">
    <citation type="journal article" date="2019" name="Int. J. Syst. Evol. Microbiol.">
        <title>The Global Catalogue of Microorganisms (GCM) 10K type strain sequencing project: providing services to taxonomists for standard genome sequencing and annotation.</title>
        <authorList>
            <consortium name="The Broad Institute Genomics Platform"/>
            <consortium name="The Broad Institute Genome Sequencing Center for Infectious Disease"/>
            <person name="Wu L."/>
            <person name="Ma J."/>
        </authorList>
    </citation>
    <scope>NUCLEOTIDE SEQUENCE [LARGE SCALE GENOMIC DNA]</scope>
    <source>
        <strain evidence="4">CGMCC 1.12769</strain>
    </source>
</reference>
<organism evidence="3 4">
    <name type="scientific">Paenibacillus segetis</name>
    <dbReference type="NCBI Taxonomy" id="1325360"/>
    <lineage>
        <taxon>Bacteria</taxon>
        <taxon>Bacillati</taxon>
        <taxon>Bacillota</taxon>
        <taxon>Bacilli</taxon>
        <taxon>Bacillales</taxon>
        <taxon>Paenibacillaceae</taxon>
        <taxon>Paenibacillus</taxon>
    </lineage>
</organism>
<name>A0ABQ1YRW3_9BACL</name>
<feature type="transmembrane region" description="Helical" evidence="1">
    <location>
        <begin position="53"/>
        <end position="75"/>
    </location>
</feature>
<evidence type="ECO:0000259" key="2">
    <source>
        <dbReference type="Pfam" id="PF14285"/>
    </source>
</evidence>
<dbReference type="Proteomes" id="UP000659344">
    <property type="component" value="Unassembled WGS sequence"/>
</dbReference>
<gene>
    <name evidence="3" type="ORF">GCM10008013_40080</name>
</gene>
<dbReference type="InterPro" id="IPR025377">
    <property type="entry name" value="DUF4367"/>
</dbReference>
<evidence type="ECO:0000313" key="3">
    <source>
        <dbReference type="EMBL" id="GGH34389.1"/>
    </source>
</evidence>
<dbReference type="EMBL" id="BMFT01000003">
    <property type="protein sequence ID" value="GGH34389.1"/>
    <property type="molecule type" value="Genomic_DNA"/>
</dbReference>
<keyword evidence="1" id="KW-1133">Transmembrane helix</keyword>
<dbReference type="RefSeq" id="WP_188541650.1">
    <property type="nucleotide sequence ID" value="NZ_BMFT01000003.1"/>
</dbReference>
<sequence>MSPDNNEITEEQLEQFTKCAVQAIHAQIEIPDPEESWKKMRIQLRKRNQRSRWLRASQLGVAIACISIAIGIFAANPNPAYAVKQVIQIIKDTQEGIIHIFFGERDAPPSNGMLTPPPPDITGEKTIPSPITSVPLVTEPKQVSIEEATKLAKFHVLSPEWIPNGYQVDSIQLYPNSDGEYHILRIEYHNKDTELISYMQRWMNESGTQMQTNVQENAGTIKSVQLNDSEGVTIMYEHGGGRIEWLTPDTSTLLQISGNLTEEQLLRMAKSTTKAEDH</sequence>
<feature type="domain" description="DUF4367" evidence="2">
    <location>
        <begin position="158"/>
        <end position="271"/>
    </location>
</feature>
<evidence type="ECO:0000313" key="4">
    <source>
        <dbReference type="Proteomes" id="UP000659344"/>
    </source>
</evidence>
<dbReference type="Pfam" id="PF14285">
    <property type="entry name" value="DUF4367"/>
    <property type="match status" value="1"/>
</dbReference>
<keyword evidence="1" id="KW-0812">Transmembrane</keyword>
<comment type="caution">
    <text evidence="3">The sequence shown here is derived from an EMBL/GenBank/DDBJ whole genome shotgun (WGS) entry which is preliminary data.</text>
</comment>